<accession>A0A4P9WI81</accession>
<dbReference type="EMBL" id="KZ994622">
    <property type="protein sequence ID" value="RKO92474.1"/>
    <property type="molecule type" value="Genomic_DNA"/>
</dbReference>
<evidence type="ECO:0000313" key="1">
    <source>
        <dbReference type="EMBL" id="RKO92474.1"/>
    </source>
</evidence>
<protein>
    <submittedName>
        <fullName evidence="1">Uncharacterized protein</fullName>
    </submittedName>
</protein>
<organism evidence="1 2">
    <name type="scientific">Blyttiomyces helicus</name>
    <dbReference type="NCBI Taxonomy" id="388810"/>
    <lineage>
        <taxon>Eukaryota</taxon>
        <taxon>Fungi</taxon>
        <taxon>Fungi incertae sedis</taxon>
        <taxon>Chytridiomycota</taxon>
        <taxon>Chytridiomycota incertae sedis</taxon>
        <taxon>Chytridiomycetes</taxon>
        <taxon>Chytridiomycetes incertae sedis</taxon>
        <taxon>Blyttiomyces</taxon>
    </lineage>
</organism>
<evidence type="ECO:0000313" key="2">
    <source>
        <dbReference type="Proteomes" id="UP000269721"/>
    </source>
</evidence>
<keyword evidence="2" id="KW-1185">Reference proteome</keyword>
<gene>
    <name evidence="1" type="ORF">BDK51DRAFT_28288</name>
</gene>
<sequence>MTEGKGQEVQRSSGWWGRGDYGGLAYQGSALHEDLLNLAYVEAALLVHSQGSASQAVDLDSSFGLGSHDDHVMDAELLQDQGKNESPSNTEGCNNSICTGGPFHIASEENALDKGGVLPEAADLGKNLLVSASHAGEEYLLQVQIEALSTGILAPYVNVDFEEVDNAFPDAQELDKLVHENSLQVTTIGGCTLLLDRADVGLHHNGPGVSFHRLTDGLSVTHPLLPYCPPKVQSNLPPSVLFGSPGDLLKYIAPVTFQESAEGVELEELTSVKVAIAGAVTGAAYGSDLGALRHCLGEVKCHEPSPKGVVGLEWRRVL</sequence>
<dbReference type="Proteomes" id="UP000269721">
    <property type="component" value="Unassembled WGS sequence"/>
</dbReference>
<reference evidence="2" key="1">
    <citation type="journal article" date="2018" name="Nat. Microbiol.">
        <title>Leveraging single-cell genomics to expand the fungal tree of life.</title>
        <authorList>
            <person name="Ahrendt S.R."/>
            <person name="Quandt C.A."/>
            <person name="Ciobanu D."/>
            <person name="Clum A."/>
            <person name="Salamov A."/>
            <person name="Andreopoulos B."/>
            <person name="Cheng J.F."/>
            <person name="Woyke T."/>
            <person name="Pelin A."/>
            <person name="Henrissat B."/>
            <person name="Reynolds N.K."/>
            <person name="Benny G.L."/>
            <person name="Smith M.E."/>
            <person name="James T.Y."/>
            <person name="Grigoriev I.V."/>
        </authorList>
    </citation>
    <scope>NUCLEOTIDE SEQUENCE [LARGE SCALE GENOMIC DNA]</scope>
</reference>
<dbReference type="AlphaFoldDB" id="A0A4P9WI81"/>
<name>A0A4P9WI81_9FUNG</name>
<proteinExistence type="predicted"/>